<reference evidence="3 4" key="1">
    <citation type="journal article" date="2015" name="Stand. Genomic Sci.">
        <title>Genomic Encyclopedia of Bacterial and Archaeal Type Strains, Phase III: the genomes of soil and plant-associated and newly described type strains.</title>
        <authorList>
            <person name="Whitman W.B."/>
            <person name="Woyke T."/>
            <person name="Klenk H.P."/>
            <person name="Zhou Y."/>
            <person name="Lilburn T.G."/>
            <person name="Beck B.J."/>
            <person name="De Vos P."/>
            <person name="Vandamme P."/>
            <person name="Eisen J.A."/>
            <person name="Garrity G."/>
            <person name="Hugenholtz P."/>
            <person name="Kyrpides N.C."/>
        </authorList>
    </citation>
    <scope>NUCLEOTIDE SEQUENCE [LARGE SCALE GENOMIC DNA]</scope>
    <source>
        <strain evidence="3 4">CGMCC 1.6847</strain>
    </source>
</reference>
<dbReference type="Proteomes" id="UP000317519">
    <property type="component" value="Unassembled WGS sequence"/>
</dbReference>
<feature type="signal peptide" evidence="1">
    <location>
        <begin position="1"/>
        <end position="21"/>
    </location>
</feature>
<organism evidence="3 4">
    <name type="scientific">Flavobacterium tiangeerense</name>
    <dbReference type="NCBI Taxonomy" id="459471"/>
    <lineage>
        <taxon>Bacteria</taxon>
        <taxon>Pseudomonadati</taxon>
        <taxon>Bacteroidota</taxon>
        <taxon>Flavobacteriia</taxon>
        <taxon>Flavobacteriales</taxon>
        <taxon>Flavobacteriaceae</taxon>
        <taxon>Flavobacterium</taxon>
    </lineage>
</organism>
<sequence>MKKIIHILTLLVAFCSWSQNKQILYNFTAVPQSLMTNPGADFKYKWYAGVPLLSGVSANVGSSGFSTYDLFANDGVDFNTKLRNVVMKTNRNDKLAINQQMEIFNGGFRIPGADRDASNAYVSFGMYQEFDMMSYMPKDLAILAIDGNSNYLGKIFDLGDLSMKAELLSVWHIGVHKNISKNFIVGVRGKIYSSIYNANSTKNSGYIYTGPSNIGVYDQSIYSNMQLNTSGLAKYDDENNESDVVKDITKGALLGGNLGLGFDAGFTYYPLQNIQITGSILDVGFINHTKDVESYTLKGRYNYRGIVPSFSSGASAENIYKEFQEAIPLDTINSKYTTWRPIKLNSSFQYSFDEDSEDDCNCKGNGSEAVYKSAVGAQLFVMSTPRMPMFAFTTYFSRKILKGLQAKATYTLDTYSSKNIGLGLSTTSGPINFYLMADNLLEYKDLTKANSLSFQLGFNVIVK</sequence>
<accession>A0ABY3FKH9</accession>
<gene>
    <name evidence="3" type="ORF">IQ05_03019</name>
</gene>
<feature type="chain" id="PRO_5047547443" description="DUF5723 domain-containing protein" evidence="1">
    <location>
        <begin position="22"/>
        <end position="463"/>
    </location>
</feature>
<feature type="domain" description="DUF5723" evidence="2">
    <location>
        <begin position="38"/>
        <end position="438"/>
    </location>
</feature>
<dbReference type="InterPro" id="IPR043781">
    <property type="entry name" value="DUF5723"/>
</dbReference>
<dbReference type="Pfam" id="PF18990">
    <property type="entry name" value="DUF5723"/>
    <property type="match status" value="1"/>
</dbReference>
<evidence type="ECO:0000313" key="3">
    <source>
        <dbReference type="EMBL" id="TWH99679.1"/>
    </source>
</evidence>
<dbReference type="EMBL" id="VLKO01000013">
    <property type="protein sequence ID" value="TWH99679.1"/>
    <property type="molecule type" value="Genomic_DNA"/>
</dbReference>
<evidence type="ECO:0000256" key="1">
    <source>
        <dbReference type="SAM" id="SignalP"/>
    </source>
</evidence>
<name>A0ABY3FKH9_9FLAO</name>
<protein>
    <recommendedName>
        <fullName evidence="2">DUF5723 domain-containing protein</fullName>
    </recommendedName>
</protein>
<evidence type="ECO:0000259" key="2">
    <source>
        <dbReference type="Pfam" id="PF18990"/>
    </source>
</evidence>
<proteinExistence type="predicted"/>
<comment type="caution">
    <text evidence="3">The sequence shown here is derived from an EMBL/GenBank/DDBJ whole genome shotgun (WGS) entry which is preliminary data.</text>
</comment>
<dbReference type="RefSeq" id="WP_144894093.1">
    <property type="nucleotide sequence ID" value="NZ_VLKO01000013.1"/>
</dbReference>
<keyword evidence="1" id="KW-0732">Signal</keyword>
<evidence type="ECO:0000313" key="4">
    <source>
        <dbReference type="Proteomes" id="UP000317519"/>
    </source>
</evidence>
<keyword evidence="4" id="KW-1185">Reference proteome</keyword>